<evidence type="ECO:0000313" key="1">
    <source>
        <dbReference type="EMBL" id="MBW7474499.1"/>
    </source>
</evidence>
<comment type="caution">
    <text evidence="1">The sequence shown here is derived from an EMBL/GenBank/DDBJ whole genome shotgun (WGS) entry which is preliminary data.</text>
</comment>
<name>A0ABS7D3J3_9BACL</name>
<dbReference type="RefSeq" id="WP_219871734.1">
    <property type="nucleotide sequence ID" value="NZ_JAHZIJ010000003.1"/>
</dbReference>
<proteinExistence type="predicted"/>
<evidence type="ECO:0000313" key="2">
    <source>
        <dbReference type="Proteomes" id="UP000812277"/>
    </source>
</evidence>
<dbReference type="Proteomes" id="UP000812277">
    <property type="component" value="Unassembled WGS sequence"/>
</dbReference>
<keyword evidence="2" id="KW-1185">Reference proteome</keyword>
<organism evidence="1 2">
    <name type="scientific">Paenibacillus oenotherae</name>
    <dbReference type="NCBI Taxonomy" id="1435645"/>
    <lineage>
        <taxon>Bacteria</taxon>
        <taxon>Bacillati</taxon>
        <taxon>Bacillota</taxon>
        <taxon>Bacilli</taxon>
        <taxon>Bacillales</taxon>
        <taxon>Paenibacillaceae</taxon>
        <taxon>Paenibacillus</taxon>
    </lineage>
</organism>
<accession>A0ABS7D3J3</accession>
<reference evidence="1 2" key="1">
    <citation type="submission" date="2021-07" db="EMBL/GenBank/DDBJ databases">
        <title>Paenibacillus radiodurans sp. nov., isolated from the southeastern edge of Tengger Desert.</title>
        <authorList>
            <person name="Zhang G."/>
        </authorList>
    </citation>
    <scope>NUCLEOTIDE SEQUENCE [LARGE SCALE GENOMIC DNA]</scope>
    <source>
        <strain evidence="1 2">DT7-4</strain>
    </source>
</reference>
<protein>
    <submittedName>
        <fullName evidence="1">Uncharacterized protein</fullName>
    </submittedName>
</protein>
<sequence length="59" mass="6271">MKGVIDIACSIAAVHHQSAQKNRSGEGAVNVAVCPPKVEAYTSDSGARAIRFIMIVHHK</sequence>
<dbReference type="EMBL" id="JAHZIJ010000003">
    <property type="protein sequence ID" value="MBW7474499.1"/>
    <property type="molecule type" value="Genomic_DNA"/>
</dbReference>
<gene>
    <name evidence="1" type="ORF">K0T92_07055</name>
</gene>